<accession>A0A914P8E3</accession>
<dbReference type="AlphaFoldDB" id="A0A914P8E3"/>
<feature type="compositionally biased region" description="Basic and acidic residues" evidence="1">
    <location>
        <begin position="108"/>
        <end position="126"/>
    </location>
</feature>
<feature type="region of interest" description="Disordered" evidence="1">
    <location>
        <begin position="100"/>
        <end position="141"/>
    </location>
</feature>
<dbReference type="Proteomes" id="UP000887578">
    <property type="component" value="Unplaced"/>
</dbReference>
<evidence type="ECO:0000313" key="3">
    <source>
        <dbReference type="WBParaSite" id="PDA_v2.g13731.t1"/>
    </source>
</evidence>
<name>A0A914P8E3_9BILA</name>
<protein>
    <submittedName>
        <fullName evidence="3">Uncharacterized protein</fullName>
    </submittedName>
</protein>
<evidence type="ECO:0000256" key="1">
    <source>
        <dbReference type="SAM" id="MobiDB-lite"/>
    </source>
</evidence>
<proteinExistence type="predicted"/>
<keyword evidence="2" id="KW-1185">Reference proteome</keyword>
<dbReference type="WBParaSite" id="PDA_v2.g13731.t1">
    <property type="protein sequence ID" value="PDA_v2.g13731.t1"/>
    <property type="gene ID" value="PDA_v2.g13731"/>
</dbReference>
<organism evidence="2 3">
    <name type="scientific">Panagrolaimus davidi</name>
    <dbReference type="NCBI Taxonomy" id="227884"/>
    <lineage>
        <taxon>Eukaryota</taxon>
        <taxon>Metazoa</taxon>
        <taxon>Ecdysozoa</taxon>
        <taxon>Nematoda</taxon>
        <taxon>Chromadorea</taxon>
        <taxon>Rhabditida</taxon>
        <taxon>Tylenchina</taxon>
        <taxon>Panagrolaimomorpha</taxon>
        <taxon>Panagrolaimoidea</taxon>
        <taxon>Panagrolaimidae</taxon>
        <taxon>Panagrolaimus</taxon>
    </lineage>
</organism>
<reference evidence="3" key="1">
    <citation type="submission" date="2022-11" db="UniProtKB">
        <authorList>
            <consortium name="WormBaseParasite"/>
        </authorList>
    </citation>
    <scope>IDENTIFICATION</scope>
</reference>
<sequence>MAETISRKRNAQYEEVDSSGAKRRLVVKESVQIESRSSQVEDLKKRSKQCNGIKVGIMIVNDEKSLLALKGDVAVGAILPASNANSWHAVEMLLFGNSTASDTSSQMKKSDSGQKRLKSEAHKHAESNVPAAANANVDKRPSSICSAETEIERADVTPVIFSMISSAEKDKVAEVQT</sequence>
<evidence type="ECO:0000313" key="2">
    <source>
        <dbReference type="Proteomes" id="UP000887578"/>
    </source>
</evidence>